<gene>
    <name evidence="1" type="ORF">CLIB1444_02S09032</name>
</gene>
<comment type="caution">
    <text evidence="1">The sequence shown here is derived from an EMBL/GenBank/DDBJ whole genome shotgun (WGS) entry which is preliminary data.</text>
</comment>
<dbReference type="EMBL" id="CALSDN010000002">
    <property type="protein sequence ID" value="CAH6719459.1"/>
    <property type="molecule type" value="Genomic_DNA"/>
</dbReference>
<evidence type="ECO:0000313" key="1">
    <source>
        <dbReference type="EMBL" id="CAH6719459.1"/>
    </source>
</evidence>
<name>A0ACA9Y462_9ASCO</name>
<protein>
    <submittedName>
        <fullName evidence="1">mRNA 3'-end-processing protein Rna15p</fullName>
    </submittedName>
</protein>
<accession>A0ACA9Y462</accession>
<organism evidence="1 2">
    <name type="scientific">[Candida] jaroonii</name>
    <dbReference type="NCBI Taxonomy" id="467808"/>
    <lineage>
        <taxon>Eukaryota</taxon>
        <taxon>Fungi</taxon>
        <taxon>Dikarya</taxon>
        <taxon>Ascomycota</taxon>
        <taxon>Saccharomycotina</taxon>
        <taxon>Pichiomycetes</taxon>
        <taxon>Debaryomycetaceae</taxon>
        <taxon>Yamadazyma</taxon>
    </lineage>
</organism>
<proteinExistence type="predicted"/>
<dbReference type="Proteomes" id="UP001152531">
    <property type="component" value="Unassembled WGS sequence"/>
</dbReference>
<evidence type="ECO:0000313" key="2">
    <source>
        <dbReference type="Proteomes" id="UP001152531"/>
    </source>
</evidence>
<keyword evidence="2" id="KW-1185">Reference proteome</keyword>
<sequence>MEGGSSVYIGNIPYDYTEEQVMEIAKSVGPVDDLKLLFDPASGKSKGYAFIKYADHETAESAVRNLNNFAIANRNLKCSLSNENDPFDNDLEVEKLPPIPLGSQIFHQTPGQAIGTILSSLTQDQAIQLIKEAKDMSSTNPLLMEKLLERTPQLSHALVETLMLMNITKPEIIEVAVNRKKQEIDQLNPDQIRFLSAAKNLTDEELNELDESKQQIMKKLINEINSGSFGEL</sequence>
<reference evidence="1" key="1">
    <citation type="submission" date="2022-06" db="EMBL/GenBank/DDBJ databases">
        <authorList>
            <person name="Legras J.-L."/>
            <person name="Devillers H."/>
            <person name="Grondin C."/>
        </authorList>
    </citation>
    <scope>NUCLEOTIDE SEQUENCE</scope>
    <source>
        <strain evidence="1">CLIB 1444</strain>
    </source>
</reference>